<dbReference type="KEGG" id="caml:H6X83_14120"/>
<dbReference type="EC" id="2.4.2.18" evidence="9"/>
<dbReference type="GO" id="GO:0004048">
    <property type="term" value="F:anthranilate phosphoribosyltransferase activity"/>
    <property type="evidence" value="ECO:0007669"/>
    <property type="project" value="UniProtKB-UniRule"/>
</dbReference>
<comment type="catalytic activity">
    <reaction evidence="7 9">
        <text>N-(5-phospho-beta-D-ribosyl)anthranilate + diphosphate = 5-phospho-alpha-D-ribose 1-diphosphate + anthranilate</text>
        <dbReference type="Rhea" id="RHEA:11768"/>
        <dbReference type="ChEBI" id="CHEBI:16567"/>
        <dbReference type="ChEBI" id="CHEBI:18277"/>
        <dbReference type="ChEBI" id="CHEBI:33019"/>
        <dbReference type="ChEBI" id="CHEBI:58017"/>
        <dbReference type="EC" id="2.4.2.18"/>
    </reaction>
</comment>
<dbReference type="Proteomes" id="UP000516046">
    <property type="component" value="Chromosome"/>
</dbReference>
<evidence type="ECO:0000313" key="13">
    <source>
        <dbReference type="Proteomes" id="UP000516046"/>
    </source>
</evidence>
<feature type="binding site" evidence="9">
    <location>
        <position position="87"/>
    </location>
    <ligand>
        <name>5-phospho-alpha-D-ribose 1-diphosphate</name>
        <dbReference type="ChEBI" id="CHEBI:58017"/>
    </ligand>
</feature>
<keyword evidence="9" id="KW-0479">Metal-binding</keyword>
<feature type="binding site" evidence="9">
    <location>
        <begin position="82"/>
        <end position="83"/>
    </location>
    <ligand>
        <name>5-phospho-alpha-D-ribose 1-diphosphate</name>
        <dbReference type="ChEBI" id="CHEBI:58017"/>
    </ligand>
</feature>
<name>A0A7G9WH66_9FIRM</name>
<evidence type="ECO:0000256" key="2">
    <source>
        <dbReference type="ARBA" id="ARBA00022605"/>
    </source>
</evidence>
<dbReference type="InterPro" id="IPR035902">
    <property type="entry name" value="Nuc_phospho_transferase"/>
</dbReference>
<evidence type="ECO:0000256" key="3">
    <source>
        <dbReference type="ARBA" id="ARBA00022676"/>
    </source>
</evidence>
<keyword evidence="3 9" id="KW-0328">Glycosyltransferase</keyword>
<evidence type="ECO:0000256" key="8">
    <source>
        <dbReference type="ARBA" id="ARBA00061188"/>
    </source>
</evidence>
<dbReference type="InterPro" id="IPR017459">
    <property type="entry name" value="Glycosyl_Trfase_fam3_N_dom"/>
</dbReference>
<feature type="binding site" evidence="9">
    <location>
        <position position="110"/>
    </location>
    <ligand>
        <name>anthranilate</name>
        <dbReference type="ChEBI" id="CHEBI:16567"/>
        <label>1</label>
    </ligand>
</feature>
<feature type="binding site" evidence="9">
    <location>
        <position position="225"/>
    </location>
    <ligand>
        <name>Mg(2+)</name>
        <dbReference type="ChEBI" id="CHEBI:18420"/>
        <label>1</label>
    </ligand>
</feature>
<evidence type="ECO:0000313" key="12">
    <source>
        <dbReference type="EMBL" id="QNO18028.1"/>
    </source>
</evidence>
<proteinExistence type="inferred from homology"/>
<dbReference type="AlphaFoldDB" id="A0A7G9WH66"/>
<evidence type="ECO:0000259" key="10">
    <source>
        <dbReference type="Pfam" id="PF00591"/>
    </source>
</evidence>
<comment type="pathway">
    <text evidence="1 9">Amino-acid biosynthesis; L-tryptophan biosynthesis; L-tryptophan from chorismate: step 2/5.</text>
</comment>
<feature type="binding site" evidence="9">
    <location>
        <begin position="107"/>
        <end position="115"/>
    </location>
    <ligand>
        <name>5-phospho-alpha-D-ribose 1-diphosphate</name>
        <dbReference type="ChEBI" id="CHEBI:58017"/>
    </ligand>
</feature>
<feature type="binding site" evidence="9">
    <location>
        <position position="91"/>
    </location>
    <ligand>
        <name>Mg(2+)</name>
        <dbReference type="ChEBI" id="CHEBI:18420"/>
        <label>1</label>
    </ligand>
</feature>
<dbReference type="Pfam" id="PF02885">
    <property type="entry name" value="Glycos_trans_3N"/>
    <property type="match status" value="1"/>
</dbReference>
<reference evidence="12 13" key="1">
    <citation type="submission" date="2020-08" db="EMBL/GenBank/DDBJ databases">
        <authorList>
            <person name="Ren C."/>
            <person name="Gu Y."/>
            <person name="Xu Y."/>
        </authorList>
    </citation>
    <scope>NUCLEOTIDE SEQUENCE [LARGE SCALE GENOMIC DNA]</scope>
    <source>
        <strain evidence="12 13">LBM18003</strain>
    </source>
</reference>
<feature type="binding site" evidence="9">
    <location>
        <position position="79"/>
    </location>
    <ligand>
        <name>5-phospho-alpha-D-ribose 1-diphosphate</name>
        <dbReference type="ChEBI" id="CHEBI:58017"/>
    </ligand>
</feature>
<keyword evidence="5 9" id="KW-0822">Tryptophan biosynthesis</keyword>
<dbReference type="SUPFAM" id="SSF47648">
    <property type="entry name" value="Nucleoside phosphorylase/phosphoribosyltransferase N-terminal domain"/>
    <property type="match status" value="1"/>
</dbReference>
<evidence type="ECO:0000256" key="1">
    <source>
        <dbReference type="ARBA" id="ARBA00004907"/>
    </source>
</evidence>
<evidence type="ECO:0000259" key="11">
    <source>
        <dbReference type="Pfam" id="PF02885"/>
    </source>
</evidence>
<protein>
    <recommendedName>
        <fullName evidence="9">Anthranilate phosphoribosyltransferase</fullName>
        <ecNumber evidence="9">2.4.2.18</ecNumber>
    </recommendedName>
</protein>
<dbReference type="UniPathway" id="UPA00035">
    <property type="reaction ID" value="UER00041"/>
</dbReference>
<sequence length="338" mass="35726">MIKEAIAQLTEGKDLTYETANIVMDEIMSGKTTQAQMGSYLTALRMKGETIDEITASAAGMRAHCVKLLHDMDVLEIVGTGGDNANSFNISTTSAIVISAAGVPVAKHGNRAASSKCGAADVLEALGVNIVLPPEKSTQLLKKINLCFLFAQNYHIAMKYVAPVRKELGIRTVFNILGPLSNPAGANMELMGVYDEALVDPLARVLSNLGVKRGMVVYGQDMLDEISLSAPTTVCEVKDGSYTSYVITPEELGLTRCQKADLVGGTPQENAEITRAILAGEKGPKRDAVLLNSAAALKIAGKVSDLKAGIALAAETIDSGAAKAQLEQFIRLTNEETA</sequence>
<accession>A0A7G9WH66</accession>
<dbReference type="NCBIfam" id="TIGR01245">
    <property type="entry name" value="trpD"/>
    <property type="match status" value="1"/>
</dbReference>
<dbReference type="Gene3D" id="1.20.970.10">
    <property type="entry name" value="Transferase, Pyrimidine Nucleoside Phosphorylase, Chain C"/>
    <property type="match status" value="1"/>
</dbReference>
<evidence type="ECO:0000256" key="6">
    <source>
        <dbReference type="ARBA" id="ARBA00023141"/>
    </source>
</evidence>
<dbReference type="Gene3D" id="3.40.1030.10">
    <property type="entry name" value="Nucleoside phosphorylase/phosphoribosyltransferase catalytic domain"/>
    <property type="match status" value="1"/>
</dbReference>
<feature type="binding site" evidence="9">
    <location>
        <position position="79"/>
    </location>
    <ligand>
        <name>anthranilate</name>
        <dbReference type="ChEBI" id="CHEBI:16567"/>
        <label>1</label>
    </ligand>
</feature>
<dbReference type="GO" id="GO:0000162">
    <property type="term" value="P:L-tryptophan biosynthetic process"/>
    <property type="evidence" value="ECO:0007669"/>
    <property type="project" value="UniProtKB-UniRule"/>
</dbReference>
<dbReference type="FunFam" id="3.40.1030.10:FF:000002">
    <property type="entry name" value="Anthranilate phosphoribosyltransferase"/>
    <property type="match status" value="1"/>
</dbReference>
<feature type="binding site" evidence="9">
    <location>
        <begin position="89"/>
        <end position="92"/>
    </location>
    <ligand>
        <name>5-phospho-alpha-D-ribose 1-diphosphate</name>
        <dbReference type="ChEBI" id="CHEBI:58017"/>
    </ligand>
</feature>
<dbReference type="InterPro" id="IPR036320">
    <property type="entry name" value="Glycosyl_Trfase_fam3_N_dom_sf"/>
</dbReference>
<dbReference type="PANTHER" id="PTHR43285">
    <property type="entry name" value="ANTHRANILATE PHOSPHORIBOSYLTRANSFERASE"/>
    <property type="match status" value="1"/>
</dbReference>
<feature type="domain" description="Glycosyl transferase family 3" evidence="10">
    <location>
        <begin position="73"/>
        <end position="322"/>
    </location>
</feature>
<feature type="binding site" evidence="9">
    <location>
        <position position="225"/>
    </location>
    <ligand>
        <name>Mg(2+)</name>
        <dbReference type="ChEBI" id="CHEBI:18420"/>
        <label>2</label>
    </ligand>
</feature>
<comment type="caution">
    <text evidence="9">Lacks conserved residue(s) required for the propagation of feature annotation.</text>
</comment>
<keyword evidence="4 9" id="KW-0808">Transferase</keyword>
<keyword evidence="6 9" id="KW-0057">Aromatic amino acid biosynthesis</keyword>
<dbReference type="EMBL" id="CP060696">
    <property type="protein sequence ID" value="QNO18028.1"/>
    <property type="molecule type" value="Genomic_DNA"/>
</dbReference>
<comment type="subunit">
    <text evidence="9">Homodimer.</text>
</comment>
<evidence type="ECO:0000256" key="9">
    <source>
        <dbReference type="HAMAP-Rule" id="MF_00211"/>
    </source>
</evidence>
<dbReference type="Pfam" id="PF00591">
    <property type="entry name" value="Glycos_transf_3"/>
    <property type="match status" value="1"/>
</dbReference>
<dbReference type="SUPFAM" id="SSF52418">
    <property type="entry name" value="Nucleoside phosphorylase/phosphoribosyltransferase catalytic domain"/>
    <property type="match status" value="1"/>
</dbReference>
<keyword evidence="9" id="KW-0460">Magnesium</keyword>
<comment type="function">
    <text evidence="9">Catalyzes the transfer of the phosphoribosyl group of 5-phosphorylribose-1-pyrophosphate (PRPP) to anthranilate to yield N-(5'-phosphoribosyl)-anthranilate (PRA).</text>
</comment>
<evidence type="ECO:0000256" key="7">
    <source>
        <dbReference type="ARBA" id="ARBA00052328"/>
    </source>
</evidence>
<evidence type="ECO:0000256" key="5">
    <source>
        <dbReference type="ARBA" id="ARBA00022822"/>
    </source>
</evidence>
<dbReference type="InterPro" id="IPR005940">
    <property type="entry name" value="Anthranilate_Pribosyl_Tfrase"/>
</dbReference>
<dbReference type="PANTHER" id="PTHR43285:SF2">
    <property type="entry name" value="ANTHRANILATE PHOSPHORIBOSYLTRANSFERASE"/>
    <property type="match status" value="1"/>
</dbReference>
<comment type="similarity">
    <text evidence="9">Belongs to the anthranilate phosphoribosyltransferase family.</text>
</comment>
<gene>
    <name evidence="9 12" type="primary">trpD</name>
    <name evidence="12" type="ORF">H6X83_14120</name>
</gene>
<keyword evidence="13" id="KW-1185">Reference proteome</keyword>
<feature type="binding site" evidence="9">
    <location>
        <position position="119"/>
    </location>
    <ligand>
        <name>5-phospho-alpha-D-ribose 1-diphosphate</name>
        <dbReference type="ChEBI" id="CHEBI:58017"/>
    </ligand>
</feature>
<dbReference type="GO" id="GO:0005829">
    <property type="term" value="C:cytosol"/>
    <property type="evidence" value="ECO:0007669"/>
    <property type="project" value="TreeGrafter"/>
</dbReference>
<feature type="binding site" evidence="9">
    <location>
        <position position="224"/>
    </location>
    <ligand>
        <name>Mg(2+)</name>
        <dbReference type="ChEBI" id="CHEBI:18420"/>
        <label>2</label>
    </ligand>
</feature>
<evidence type="ECO:0000256" key="4">
    <source>
        <dbReference type="ARBA" id="ARBA00022679"/>
    </source>
</evidence>
<comment type="similarity">
    <text evidence="8">In the C-terminal section; belongs to the anthranilate phosphoribosyltransferase family.</text>
</comment>
<feature type="binding site" evidence="9">
    <location>
        <position position="165"/>
    </location>
    <ligand>
        <name>anthranilate</name>
        <dbReference type="ChEBI" id="CHEBI:16567"/>
        <label>2</label>
    </ligand>
</feature>
<feature type="domain" description="Glycosyl transferase family 3 N-terminal" evidence="11">
    <location>
        <begin position="3"/>
        <end position="65"/>
    </location>
</feature>
<dbReference type="InterPro" id="IPR000312">
    <property type="entry name" value="Glycosyl_Trfase_fam3"/>
</dbReference>
<organism evidence="12 13">
    <name type="scientific">Caproicibacterium amylolyticum</name>
    <dbReference type="NCBI Taxonomy" id="2766537"/>
    <lineage>
        <taxon>Bacteria</taxon>
        <taxon>Bacillati</taxon>
        <taxon>Bacillota</taxon>
        <taxon>Clostridia</taxon>
        <taxon>Eubacteriales</taxon>
        <taxon>Oscillospiraceae</taxon>
        <taxon>Caproicibacterium</taxon>
    </lineage>
</organism>
<dbReference type="RefSeq" id="WP_212507093.1">
    <property type="nucleotide sequence ID" value="NZ_CP060696.1"/>
</dbReference>
<comment type="cofactor">
    <cofactor evidence="9">
        <name>Mg(2+)</name>
        <dbReference type="ChEBI" id="CHEBI:18420"/>
    </cofactor>
    <text evidence="9">Binds 2 magnesium ions per monomer.</text>
</comment>
<dbReference type="HAMAP" id="MF_00211">
    <property type="entry name" value="TrpD"/>
    <property type="match status" value="1"/>
</dbReference>
<keyword evidence="2 9" id="KW-0028">Amino-acid biosynthesis</keyword>
<dbReference type="GO" id="GO:0000287">
    <property type="term" value="F:magnesium ion binding"/>
    <property type="evidence" value="ECO:0007669"/>
    <property type="project" value="UniProtKB-UniRule"/>
</dbReference>